<evidence type="ECO:0000256" key="2">
    <source>
        <dbReference type="SAM" id="Phobius"/>
    </source>
</evidence>
<evidence type="ECO:0000313" key="4">
    <source>
        <dbReference type="Proteomes" id="UP001183607"/>
    </source>
</evidence>
<feature type="compositionally biased region" description="Low complexity" evidence="1">
    <location>
        <begin position="29"/>
        <end position="63"/>
    </location>
</feature>
<feature type="region of interest" description="Disordered" evidence="1">
    <location>
        <begin position="1"/>
        <end position="87"/>
    </location>
</feature>
<keyword evidence="2" id="KW-1133">Transmembrane helix</keyword>
<evidence type="ECO:0000313" key="3">
    <source>
        <dbReference type="EMBL" id="MDT0415653.1"/>
    </source>
</evidence>
<protein>
    <submittedName>
        <fullName evidence="3">Uncharacterized protein</fullName>
    </submittedName>
</protein>
<comment type="caution">
    <text evidence="3">The sequence shown here is derived from an EMBL/GenBank/DDBJ whole genome shotgun (WGS) entry which is preliminary data.</text>
</comment>
<keyword evidence="2" id="KW-0812">Transmembrane</keyword>
<feature type="transmembrane region" description="Helical" evidence="2">
    <location>
        <begin position="97"/>
        <end position="118"/>
    </location>
</feature>
<organism evidence="3 4">
    <name type="scientific">Streptomyces evansiae</name>
    <dbReference type="NCBI Taxonomy" id="3075535"/>
    <lineage>
        <taxon>Bacteria</taxon>
        <taxon>Bacillati</taxon>
        <taxon>Actinomycetota</taxon>
        <taxon>Actinomycetes</taxon>
        <taxon>Kitasatosporales</taxon>
        <taxon>Streptomycetaceae</taxon>
        <taxon>Streptomyces</taxon>
    </lineage>
</organism>
<name>A0ABD5E2L6_9ACTN</name>
<accession>A0ABD5E2L6</accession>
<reference evidence="4" key="1">
    <citation type="submission" date="2023-07" db="EMBL/GenBank/DDBJ databases">
        <title>30 novel species of actinomycetes from the DSMZ collection.</title>
        <authorList>
            <person name="Nouioui I."/>
        </authorList>
    </citation>
    <scope>NUCLEOTIDE SEQUENCE [LARGE SCALE GENOMIC DNA]</scope>
    <source>
        <strain evidence="4">DSM 41982</strain>
    </source>
</reference>
<evidence type="ECO:0000256" key="1">
    <source>
        <dbReference type="SAM" id="MobiDB-lite"/>
    </source>
</evidence>
<keyword evidence="2" id="KW-0472">Membrane</keyword>
<dbReference type="RefSeq" id="WP_095683494.1">
    <property type="nucleotide sequence ID" value="NZ_JAVRER010000010.1"/>
</dbReference>
<gene>
    <name evidence="3" type="ORF">RM574_09140</name>
</gene>
<sequence>MPETSLDEGQAAAVSVPPLPVPSHRAECPGVAVPAPRPPSAATTPAPARSAPHAPGRVPAEPDAPAPEEKPEAVTQGHRTPTGNERGCLFALSQPPLMIFLTVVGLLLLMGAVHDLYLS</sequence>
<dbReference type="Proteomes" id="UP001183607">
    <property type="component" value="Unassembled WGS sequence"/>
</dbReference>
<dbReference type="EMBL" id="JAVRER010000010">
    <property type="protein sequence ID" value="MDT0415653.1"/>
    <property type="molecule type" value="Genomic_DNA"/>
</dbReference>
<dbReference type="AlphaFoldDB" id="A0ABD5E2L6"/>
<proteinExistence type="predicted"/>